<feature type="domain" description="PepSY" evidence="1">
    <location>
        <begin position="59"/>
        <end position="117"/>
    </location>
</feature>
<dbReference type="RefSeq" id="WP_275472244.1">
    <property type="nucleotide sequence ID" value="NZ_JAPDSH010000009.1"/>
</dbReference>
<keyword evidence="3" id="KW-1185">Reference proteome</keyword>
<sequence>MKKNIVIVSVFGMMGLSFLTGCENKEVKTQVKEDITEKKLDVENLVKPDPNPEGVKIEVTLADAITRYHELTKDANVTEVELEKESGNWVYKVEGKDDTNDYKVVYDAVTKEVLDKEIEPLDREEQDESVLEAQAIETAKLAEINDILKVAEEKVKGSHLDEMSLEKNLGITYWEVTVRADNKKIKLKIDAFTKELLEIKFDD</sequence>
<protein>
    <submittedName>
        <fullName evidence="2">PepSY domain-containing protein</fullName>
    </submittedName>
</protein>
<evidence type="ECO:0000259" key="1">
    <source>
        <dbReference type="Pfam" id="PF03413"/>
    </source>
</evidence>
<reference evidence="2" key="1">
    <citation type="submission" date="2022-10" db="EMBL/GenBank/DDBJ databases">
        <title>Vagococcus sp. isolated from poultry meat.</title>
        <authorList>
            <person name="Johansson P."/>
            <person name="Bjorkroth J."/>
        </authorList>
    </citation>
    <scope>NUCLEOTIDE SEQUENCE</scope>
    <source>
        <strain evidence="2">PNs007</strain>
    </source>
</reference>
<dbReference type="Proteomes" id="UP001147148">
    <property type="component" value="Unassembled WGS sequence"/>
</dbReference>
<dbReference type="Gene3D" id="3.10.450.40">
    <property type="match status" value="2"/>
</dbReference>
<dbReference type="Pfam" id="PF03413">
    <property type="entry name" value="PepSY"/>
    <property type="match status" value="2"/>
</dbReference>
<feature type="domain" description="PepSY" evidence="1">
    <location>
        <begin position="146"/>
        <end position="199"/>
    </location>
</feature>
<dbReference type="EMBL" id="JAPDSH010000009">
    <property type="protein sequence ID" value="MDF0480691.1"/>
    <property type="molecule type" value="Genomic_DNA"/>
</dbReference>
<evidence type="ECO:0000313" key="3">
    <source>
        <dbReference type="Proteomes" id="UP001147148"/>
    </source>
</evidence>
<dbReference type="InterPro" id="IPR025711">
    <property type="entry name" value="PepSY"/>
</dbReference>
<dbReference type="PROSITE" id="PS51257">
    <property type="entry name" value="PROKAR_LIPOPROTEIN"/>
    <property type="match status" value="1"/>
</dbReference>
<proteinExistence type="predicted"/>
<name>A0ABT5X3X1_9ENTE</name>
<organism evidence="2 3">
    <name type="scientific">Vagococcus proximus</name>
    <dbReference type="NCBI Taxonomy" id="2991417"/>
    <lineage>
        <taxon>Bacteria</taxon>
        <taxon>Bacillati</taxon>
        <taxon>Bacillota</taxon>
        <taxon>Bacilli</taxon>
        <taxon>Lactobacillales</taxon>
        <taxon>Enterococcaceae</taxon>
        <taxon>Vagococcus</taxon>
    </lineage>
</organism>
<accession>A0ABT5X3X1</accession>
<evidence type="ECO:0000313" key="2">
    <source>
        <dbReference type="EMBL" id="MDF0480691.1"/>
    </source>
</evidence>
<gene>
    <name evidence="2" type="ORF">OL233_10405</name>
</gene>
<comment type="caution">
    <text evidence="2">The sequence shown here is derived from an EMBL/GenBank/DDBJ whole genome shotgun (WGS) entry which is preliminary data.</text>
</comment>